<dbReference type="PANTHER" id="PTHR35936:SF19">
    <property type="entry name" value="AMINO-ACID-BINDING PROTEIN YXEM-RELATED"/>
    <property type="match status" value="1"/>
</dbReference>
<dbReference type="PANTHER" id="PTHR35936">
    <property type="entry name" value="MEMBRANE-BOUND LYTIC MUREIN TRANSGLYCOSYLASE F"/>
    <property type="match status" value="1"/>
</dbReference>
<dbReference type="AlphaFoldDB" id="A0A7W3JGQ6"/>
<dbReference type="SMART" id="SM00062">
    <property type="entry name" value="PBPb"/>
    <property type="match status" value="1"/>
</dbReference>
<feature type="compositionally biased region" description="Low complexity" evidence="2">
    <location>
        <begin position="27"/>
        <end position="45"/>
    </location>
</feature>
<dbReference type="SUPFAM" id="SSF53850">
    <property type="entry name" value="Periplasmic binding protein-like II"/>
    <property type="match status" value="1"/>
</dbReference>
<evidence type="ECO:0000259" key="4">
    <source>
        <dbReference type="SMART" id="SM00062"/>
    </source>
</evidence>
<dbReference type="GO" id="GO:0015276">
    <property type="term" value="F:ligand-gated monoatomic ion channel activity"/>
    <property type="evidence" value="ECO:0007669"/>
    <property type="project" value="InterPro"/>
</dbReference>
<name>A0A7W3JGQ6_9MICO</name>
<reference evidence="6 8" key="1">
    <citation type="submission" date="2019-07" db="EMBL/GenBank/DDBJ databases">
        <title>Whole genome shotgun sequence of Frigoribacterium faeni NBRC 103066.</title>
        <authorList>
            <person name="Hosoyama A."/>
            <person name="Uohara A."/>
            <person name="Ohji S."/>
            <person name="Ichikawa N."/>
        </authorList>
    </citation>
    <scope>NUCLEOTIDE SEQUENCE [LARGE SCALE GENOMIC DNA]</scope>
    <source>
        <strain evidence="6 8">NBRC 103066</strain>
    </source>
</reference>
<protein>
    <submittedName>
        <fullName evidence="6">Amino acid ABC transporter substrate-binding protein</fullName>
    </submittedName>
    <submittedName>
        <fullName evidence="7">Polar amino acid transport system substrate-binding protein</fullName>
    </submittedName>
</protein>
<evidence type="ECO:0000313" key="6">
    <source>
        <dbReference type="EMBL" id="GEK81792.1"/>
    </source>
</evidence>
<proteinExistence type="predicted"/>
<evidence type="ECO:0000256" key="1">
    <source>
        <dbReference type="ARBA" id="ARBA00022729"/>
    </source>
</evidence>
<organism evidence="7 9">
    <name type="scientific">Frigoribacterium faeni</name>
    <dbReference type="NCBI Taxonomy" id="145483"/>
    <lineage>
        <taxon>Bacteria</taxon>
        <taxon>Bacillati</taxon>
        <taxon>Actinomycetota</taxon>
        <taxon>Actinomycetes</taxon>
        <taxon>Micrococcales</taxon>
        <taxon>Microbacteriaceae</taxon>
        <taxon>Frigoribacterium</taxon>
    </lineage>
</organism>
<dbReference type="Proteomes" id="UP000522688">
    <property type="component" value="Unassembled WGS sequence"/>
</dbReference>
<dbReference type="Proteomes" id="UP000321154">
    <property type="component" value="Unassembled WGS sequence"/>
</dbReference>
<dbReference type="Pfam" id="PF00497">
    <property type="entry name" value="SBP_bac_3"/>
    <property type="match status" value="1"/>
</dbReference>
<evidence type="ECO:0000259" key="5">
    <source>
        <dbReference type="SMART" id="SM00079"/>
    </source>
</evidence>
<dbReference type="InterPro" id="IPR001320">
    <property type="entry name" value="Iontro_rcpt_C"/>
</dbReference>
<dbReference type="GO" id="GO:0016020">
    <property type="term" value="C:membrane"/>
    <property type="evidence" value="ECO:0007669"/>
    <property type="project" value="InterPro"/>
</dbReference>
<dbReference type="CDD" id="cd13530">
    <property type="entry name" value="PBP2_peptides_like"/>
    <property type="match status" value="1"/>
</dbReference>
<feature type="signal peptide" evidence="3">
    <location>
        <begin position="1"/>
        <end position="23"/>
    </location>
</feature>
<feature type="region of interest" description="Disordered" evidence="2">
    <location>
        <begin position="27"/>
        <end position="65"/>
    </location>
</feature>
<evidence type="ECO:0000313" key="8">
    <source>
        <dbReference type="Proteomes" id="UP000321154"/>
    </source>
</evidence>
<dbReference type="EMBL" id="JACGWW010000001">
    <property type="protein sequence ID" value="MBA8812491.1"/>
    <property type="molecule type" value="Genomic_DNA"/>
</dbReference>
<accession>A0A7W3JGQ6</accession>
<dbReference type="OrthoDB" id="8454826at2"/>
<comment type="caution">
    <text evidence="7">The sequence shown here is derived from an EMBL/GenBank/DDBJ whole genome shotgun (WGS) entry which is preliminary data.</text>
</comment>
<dbReference type="PROSITE" id="PS51257">
    <property type="entry name" value="PROKAR_LIPOPROTEIN"/>
    <property type="match status" value="1"/>
</dbReference>
<gene>
    <name evidence="7" type="ORF">FB463_000715</name>
    <name evidence="6" type="ORF">FFA01_01010</name>
</gene>
<evidence type="ECO:0000256" key="3">
    <source>
        <dbReference type="SAM" id="SignalP"/>
    </source>
</evidence>
<feature type="domain" description="Ionotropic glutamate receptor C-terminal" evidence="5">
    <location>
        <begin position="46"/>
        <end position="270"/>
    </location>
</feature>
<keyword evidence="1 3" id="KW-0732">Signal</keyword>
<evidence type="ECO:0000256" key="2">
    <source>
        <dbReference type="SAM" id="MobiDB-lite"/>
    </source>
</evidence>
<dbReference type="EMBL" id="BJUV01000001">
    <property type="protein sequence ID" value="GEK81792.1"/>
    <property type="molecule type" value="Genomic_DNA"/>
</dbReference>
<dbReference type="RefSeq" id="WP_146851861.1">
    <property type="nucleotide sequence ID" value="NZ_BAAAHR010000002.1"/>
</dbReference>
<feature type="chain" id="PRO_5038928475" evidence="3">
    <location>
        <begin position="24"/>
        <end position="277"/>
    </location>
</feature>
<dbReference type="InterPro" id="IPR001638">
    <property type="entry name" value="Solute-binding_3/MltF_N"/>
</dbReference>
<dbReference type="Gene3D" id="3.40.190.10">
    <property type="entry name" value="Periplasmic binding protein-like II"/>
    <property type="match status" value="2"/>
</dbReference>
<keyword evidence="8" id="KW-1185">Reference proteome</keyword>
<sequence length="277" mass="28610">MTRIPSRLVTAVATAFVVAGALAACAPTSDSGGSGASGSDTVTDGELTIATGEPAYSPWVEDDDPTSGDGFEAALAYAVADRLGYERDDVVWVRATFDESIAPGPKTFDLNLQQFSITEQRAKAVDFSSPYYETRQAVVTLPGSAAEGATSVADLKGLDIGAQSGSTSFTAAESVIDPDGGVQAYNSNDDAKAALEAGQVDAIVLDVPTATYFVEGGVVLGQLAAVDGASDQLGIVLPLDSPLTDEVTRAVDDLRDDGTLGDLQQQWLADYDVKDLS</sequence>
<feature type="domain" description="Solute-binding protein family 3/N-terminal" evidence="4">
    <location>
        <begin position="46"/>
        <end position="270"/>
    </location>
</feature>
<dbReference type="SMART" id="SM00079">
    <property type="entry name" value="PBPe"/>
    <property type="match status" value="1"/>
</dbReference>
<reference evidence="7 9" key="2">
    <citation type="submission" date="2020-07" db="EMBL/GenBank/DDBJ databases">
        <title>Sequencing the genomes of 1000 actinobacteria strains.</title>
        <authorList>
            <person name="Klenk H.-P."/>
        </authorList>
    </citation>
    <scope>NUCLEOTIDE SEQUENCE [LARGE SCALE GENOMIC DNA]</scope>
    <source>
        <strain evidence="7 9">DSM 10309</strain>
    </source>
</reference>
<evidence type="ECO:0000313" key="7">
    <source>
        <dbReference type="EMBL" id="MBA8812491.1"/>
    </source>
</evidence>
<evidence type="ECO:0000313" key="9">
    <source>
        <dbReference type="Proteomes" id="UP000522688"/>
    </source>
</evidence>